<keyword evidence="3" id="KW-1185">Reference proteome</keyword>
<evidence type="ECO:0000259" key="1">
    <source>
        <dbReference type="PROSITE" id="PS51184"/>
    </source>
</evidence>
<comment type="caution">
    <text evidence="2">The sequence shown here is derived from an EMBL/GenBank/DDBJ whole genome shotgun (WGS) entry which is preliminary data.</text>
</comment>
<dbReference type="Proteomes" id="UP000253918">
    <property type="component" value="Unassembled WGS sequence"/>
</dbReference>
<dbReference type="OrthoDB" id="479699at2"/>
<dbReference type="EMBL" id="QQNB01000002">
    <property type="protein sequence ID" value="RDE05690.1"/>
    <property type="molecule type" value="Genomic_DNA"/>
</dbReference>
<sequence length="343" mass="38464">MTAVPRPVRRLEGLSPERLPFAELVAAGEPVILTGVVRDWPMVAAGARSADEAVAYLKGFYRGQLVVGSTAPPEAGGRYFYDHTLTRLNFEPARVALDAYLDRILDYRDDPAPPSFYVGSTDLDTYLPGFRAANDLALGDPMFDPDRLLVSIWIGNRTIASTHYDMTNNIACCLVGHRRFTLFPPEQVRNLYPGPLEPTPGGQVVSLVDLRAPDMDRFPRFAEAMESARVAELEPGDALFYPAMWWHNVEALDAFNVMVNYWWNEAPAFMDTPMNTLLHGLLSLRDRPMSEKQAWRALFDFYLFGPAEQAAAHLPPEARGPLAPLDRVAARRLRALLQHRLNR</sequence>
<dbReference type="SMART" id="SM00558">
    <property type="entry name" value="JmjC"/>
    <property type="match status" value="1"/>
</dbReference>
<organism evidence="2 3">
    <name type="scientific">Sphingomonas aracearum</name>
    <dbReference type="NCBI Taxonomy" id="2283317"/>
    <lineage>
        <taxon>Bacteria</taxon>
        <taxon>Pseudomonadati</taxon>
        <taxon>Pseudomonadota</taxon>
        <taxon>Alphaproteobacteria</taxon>
        <taxon>Sphingomonadales</taxon>
        <taxon>Sphingomonadaceae</taxon>
        <taxon>Sphingomonas</taxon>
    </lineage>
</organism>
<dbReference type="InterPro" id="IPR003347">
    <property type="entry name" value="JmjC_dom"/>
</dbReference>
<dbReference type="Gene3D" id="2.60.120.650">
    <property type="entry name" value="Cupin"/>
    <property type="match status" value="1"/>
</dbReference>
<dbReference type="PANTHER" id="PTHR12461:SF105">
    <property type="entry name" value="HYPOXIA-INDUCIBLE FACTOR 1-ALPHA INHIBITOR"/>
    <property type="match status" value="1"/>
</dbReference>
<proteinExistence type="predicted"/>
<dbReference type="PANTHER" id="PTHR12461">
    <property type="entry name" value="HYPOXIA-INDUCIBLE FACTOR 1 ALPHA INHIBITOR-RELATED"/>
    <property type="match status" value="1"/>
</dbReference>
<dbReference type="RefSeq" id="WP_114687759.1">
    <property type="nucleotide sequence ID" value="NZ_QQNB01000002.1"/>
</dbReference>
<reference evidence="2 3" key="1">
    <citation type="submission" date="2018-07" db="EMBL/GenBank/DDBJ databases">
        <title>a novel species of Sphingomonas isolated from the rhizosphere soil of Araceae plant.</title>
        <authorList>
            <person name="Zhiyong W."/>
            <person name="Qinglan Z."/>
            <person name="Zhiwei F."/>
            <person name="Ding X."/>
            <person name="Gejiao W."/>
            <person name="Shixue Z."/>
        </authorList>
    </citation>
    <scope>NUCLEOTIDE SEQUENCE [LARGE SCALE GENOMIC DNA]</scope>
    <source>
        <strain evidence="2 3">WZY 27</strain>
    </source>
</reference>
<evidence type="ECO:0000313" key="2">
    <source>
        <dbReference type="EMBL" id="RDE05690.1"/>
    </source>
</evidence>
<dbReference type="SUPFAM" id="SSF51197">
    <property type="entry name" value="Clavaminate synthase-like"/>
    <property type="match status" value="1"/>
</dbReference>
<name>A0A369VX01_9SPHN</name>
<dbReference type="AlphaFoldDB" id="A0A369VX01"/>
<dbReference type="PROSITE" id="PS51184">
    <property type="entry name" value="JMJC"/>
    <property type="match status" value="1"/>
</dbReference>
<evidence type="ECO:0000313" key="3">
    <source>
        <dbReference type="Proteomes" id="UP000253918"/>
    </source>
</evidence>
<protein>
    <submittedName>
        <fullName evidence="2">Cupin-like domain-containing protein</fullName>
    </submittedName>
</protein>
<gene>
    <name evidence="2" type="ORF">DVW87_10790</name>
</gene>
<dbReference type="InterPro" id="IPR041667">
    <property type="entry name" value="Cupin_8"/>
</dbReference>
<accession>A0A369VX01</accession>
<dbReference type="Pfam" id="PF13621">
    <property type="entry name" value="Cupin_8"/>
    <property type="match status" value="1"/>
</dbReference>
<feature type="domain" description="JmjC" evidence="1">
    <location>
        <begin position="116"/>
        <end position="278"/>
    </location>
</feature>